<dbReference type="InterPro" id="IPR000330">
    <property type="entry name" value="SNF2_N"/>
</dbReference>
<dbReference type="PROSITE" id="PS51192">
    <property type="entry name" value="HELICASE_ATP_BIND_1"/>
    <property type="match status" value="1"/>
</dbReference>
<reference evidence="6 7" key="1">
    <citation type="submission" date="2017-03" db="EMBL/GenBank/DDBJ databases">
        <title>WGS assembly of Porphyra umbilicalis.</title>
        <authorList>
            <person name="Brawley S.H."/>
            <person name="Blouin N.A."/>
            <person name="Ficko-Blean E."/>
            <person name="Wheeler G.L."/>
            <person name="Lohr M."/>
            <person name="Goodson H.V."/>
            <person name="Jenkins J.W."/>
            <person name="Blaby-Haas C.E."/>
            <person name="Helliwell K.E."/>
            <person name="Chan C."/>
            <person name="Marriage T."/>
            <person name="Bhattacharya D."/>
            <person name="Klein A.S."/>
            <person name="Badis Y."/>
            <person name="Brodie J."/>
            <person name="Cao Y."/>
            <person name="Collen J."/>
            <person name="Dittami S.M."/>
            <person name="Gachon C.M."/>
            <person name="Green B.R."/>
            <person name="Karpowicz S."/>
            <person name="Kim J.W."/>
            <person name="Kudahl U."/>
            <person name="Lin S."/>
            <person name="Michel G."/>
            <person name="Mittag M."/>
            <person name="Olson B.J."/>
            <person name="Pangilinan J."/>
            <person name="Peng Y."/>
            <person name="Qiu H."/>
            <person name="Shu S."/>
            <person name="Singer J.T."/>
            <person name="Smith A.G."/>
            <person name="Sprecher B.N."/>
            <person name="Wagner V."/>
            <person name="Wang W."/>
            <person name="Wang Z.-Y."/>
            <person name="Yan J."/>
            <person name="Yarish C."/>
            <person name="Zoeuner-Riek S."/>
            <person name="Zhuang Y."/>
            <person name="Zou Y."/>
            <person name="Lindquist E.A."/>
            <person name="Grimwood J."/>
            <person name="Barry K."/>
            <person name="Rokhsar D.S."/>
            <person name="Schmutz J."/>
            <person name="Stiller J.W."/>
            <person name="Grossman A.R."/>
            <person name="Prochnik S.E."/>
        </authorList>
    </citation>
    <scope>NUCLEOTIDE SEQUENCE [LARGE SCALE GENOMIC DNA]</scope>
    <source>
        <strain evidence="6">4086291</strain>
    </source>
</reference>
<dbReference type="GO" id="GO:0016787">
    <property type="term" value="F:hydrolase activity"/>
    <property type="evidence" value="ECO:0007669"/>
    <property type="project" value="UniProtKB-KW"/>
</dbReference>
<dbReference type="InterPro" id="IPR038718">
    <property type="entry name" value="SNF2-like_sf"/>
</dbReference>
<dbReference type="CDD" id="cd17919">
    <property type="entry name" value="DEXHc_Snf"/>
    <property type="match status" value="1"/>
</dbReference>
<dbReference type="SUPFAM" id="SSF52540">
    <property type="entry name" value="P-loop containing nucleoside triphosphate hydrolases"/>
    <property type="match status" value="2"/>
</dbReference>
<keyword evidence="7" id="KW-1185">Reference proteome</keyword>
<organism evidence="6 7">
    <name type="scientific">Porphyra umbilicalis</name>
    <name type="common">Purple laver</name>
    <name type="synonym">Red alga</name>
    <dbReference type="NCBI Taxonomy" id="2786"/>
    <lineage>
        <taxon>Eukaryota</taxon>
        <taxon>Rhodophyta</taxon>
        <taxon>Bangiophyceae</taxon>
        <taxon>Bangiales</taxon>
        <taxon>Bangiaceae</taxon>
        <taxon>Porphyra</taxon>
    </lineage>
</organism>
<dbReference type="SMART" id="SM00490">
    <property type="entry name" value="HELICc"/>
    <property type="match status" value="1"/>
</dbReference>
<dbReference type="InterPro" id="IPR049730">
    <property type="entry name" value="SNF2/RAD54-like_C"/>
</dbReference>
<dbReference type="InterPro" id="IPR001650">
    <property type="entry name" value="Helicase_C-like"/>
</dbReference>
<evidence type="ECO:0000256" key="2">
    <source>
        <dbReference type="SAM" id="MobiDB-lite"/>
    </source>
</evidence>
<feature type="compositionally biased region" description="Low complexity" evidence="2">
    <location>
        <begin position="209"/>
        <end position="228"/>
    </location>
</feature>
<evidence type="ECO:0000313" key="7">
    <source>
        <dbReference type="Proteomes" id="UP000218209"/>
    </source>
</evidence>
<proteinExistence type="predicted"/>
<feature type="region of interest" description="Disordered" evidence="2">
    <location>
        <begin position="44"/>
        <end position="292"/>
    </location>
</feature>
<dbReference type="Pfam" id="PF00176">
    <property type="entry name" value="SNF2-rel_dom"/>
    <property type="match status" value="1"/>
</dbReference>
<feature type="compositionally biased region" description="Acidic residues" evidence="2">
    <location>
        <begin position="116"/>
        <end position="131"/>
    </location>
</feature>
<sequence length="1172" mass="121129">MDEDAKLAQLLQDEEDAAAKAASNAGGVKRQRAAELADDERLARALQAAEDEAGSDDSFMDGLVVEEEDAEDTKDASSGGRDRAARRKRRAGLDDGESSMDESPDWIAGANQGGGNDDDDNDFDEGGVDEDVVIHRRPKRPAPVAPPPATKRKPSPWAMSRPPLGRSKRQRVVAKPPRKATAFGDLPDDDDDLEDLLAPPRRPRKAAKPAKPAKPAKLSKSSKSAKSAKPAKRARGPAWLPEDSDSGGDGGSMDDFMCDSADEAAASTEEEALPIDASLSDSDEEEAEEVAALGGRGRVPAAVLDSSDSDDYVAAAKVARRRRLPTREASEEPAERTELSLSMAVERAEVALATASDDDAGNVVAFPDASDDGELHLKPHQLEGVRWMLGLRAAGRSGILADEMGLGKTVQTLVVLVATSQAAAVTAKAKGKGKAPLVPAGRHGGDTSRHPRHLVIVPLSVVGQWETESATWFPKSLTTHVHSGAPDVRLGEGFEAALAACDVFVTSYELALRDVLGVGGGSGTEERFAESLASLRSVSWEYVVVDEAQRLKRSTSRLPAALRRLAHERMLLLTGTPLANNVGELWSLLSFVAPNVFGGPDVDVVLDDAEESFLAFVIKRMHTAVKPFMLRRTKADIAASPAADGGSHGGSGAGGGRSAQEVQVRLAPSALQVALARYLSTSASANSPSSLRRVAMHPWLLSPALAPPMLSSLDVDGPPSAHNSPSVLVPPSAKLRFLHYALPRLVAAGHQVLIFSGMTATLDLIARLLQHGLDLPFVRLDGGVSRDARAAAVAAFAGGTGSRGGSLTRTRSPSPAVAAASPSASGEDDITVVGSTPAANVSVFLLSTKAGGLGLNLQSADTVILADSDANPAADAQAVARADRMGQNRAVLTLRLCVQGSVDERVAAASKGKRALAAAVFGGGADRGSTAGSAASSRRASPPVDVDAPSGGCDADAETTADTDTSAVAIRWDALLARDDADAKALQALPRRKVLPLGDADDVPSWLAPDAEPEVTRRALDTEDLAAAAVEARAAAADVARAAALAAKGQRATRSGRVFAGAGRRGGGDSGAGGADAAGGGSGGSDSDAESPRLAAARASRAAKDAARTKKRAWKAAATPTAKERVALAELDAMGFAKEGAPLLDALRSARGNVTGAIDALLAWQVEVQAGE</sequence>
<accession>A0A1X6NMJ5</accession>
<dbReference type="Gene3D" id="3.40.50.10810">
    <property type="entry name" value="Tandem AAA-ATPase domain"/>
    <property type="match status" value="1"/>
</dbReference>
<evidence type="ECO:0000259" key="5">
    <source>
        <dbReference type="PROSITE" id="PS51194"/>
    </source>
</evidence>
<keyword evidence="1" id="KW-0378">Hydrolase</keyword>
<dbReference type="InterPro" id="IPR027417">
    <property type="entry name" value="P-loop_NTPase"/>
</dbReference>
<dbReference type="EMBL" id="KV919396">
    <property type="protein sequence ID" value="OSX69805.1"/>
    <property type="molecule type" value="Genomic_DNA"/>
</dbReference>
<feature type="compositionally biased region" description="Gly residues" evidence="2">
    <location>
        <begin position="1063"/>
        <end position="1084"/>
    </location>
</feature>
<dbReference type="Proteomes" id="UP000218209">
    <property type="component" value="Unassembled WGS sequence"/>
</dbReference>
<dbReference type="InterPro" id="IPR014001">
    <property type="entry name" value="Helicase_ATP-bd"/>
</dbReference>
<evidence type="ECO:0008006" key="8">
    <source>
        <dbReference type="Google" id="ProtNLM"/>
    </source>
</evidence>
<feature type="domain" description="Helicase C-terminal" evidence="5">
    <location>
        <begin position="734"/>
        <end position="936"/>
    </location>
</feature>
<evidence type="ECO:0000259" key="3">
    <source>
        <dbReference type="PROSITE" id="PS50030"/>
    </source>
</evidence>
<dbReference type="Pfam" id="PF00271">
    <property type="entry name" value="Helicase_C"/>
    <property type="match status" value="1"/>
</dbReference>
<feature type="region of interest" description="Disordered" evidence="2">
    <location>
        <begin position="640"/>
        <end position="659"/>
    </location>
</feature>
<feature type="region of interest" description="Disordered" evidence="2">
    <location>
        <begin position="925"/>
        <end position="962"/>
    </location>
</feature>
<dbReference type="CDD" id="cd18793">
    <property type="entry name" value="SF2_C_SNF"/>
    <property type="match status" value="1"/>
</dbReference>
<feature type="compositionally biased region" description="Gly residues" evidence="2">
    <location>
        <begin position="646"/>
        <end position="657"/>
    </location>
</feature>
<feature type="domain" description="Helicase ATP-binding" evidence="4">
    <location>
        <begin position="389"/>
        <end position="595"/>
    </location>
</feature>
<feature type="compositionally biased region" description="Low complexity" evidence="2">
    <location>
        <begin position="805"/>
        <end position="825"/>
    </location>
</feature>
<evidence type="ECO:0000259" key="4">
    <source>
        <dbReference type="PROSITE" id="PS51192"/>
    </source>
</evidence>
<dbReference type="AlphaFoldDB" id="A0A1X6NMJ5"/>
<feature type="region of interest" description="Disordered" evidence="2">
    <location>
        <begin position="1057"/>
        <end position="1093"/>
    </location>
</feature>
<feature type="region of interest" description="Disordered" evidence="2">
    <location>
        <begin position="18"/>
        <end position="37"/>
    </location>
</feature>
<dbReference type="GO" id="GO:0005524">
    <property type="term" value="F:ATP binding"/>
    <property type="evidence" value="ECO:0007669"/>
    <property type="project" value="InterPro"/>
</dbReference>
<feature type="compositionally biased region" description="Acidic residues" evidence="2">
    <location>
        <begin position="94"/>
        <end position="104"/>
    </location>
</feature>
<feature type="compositionally biased region" description="Acidic residues" evidence="2">
    <location>
        <begin position="49"/>
        <end position="72"/>
    </location>
</feature>
<dbReference type="InterPro" id="IPR015940">
    <property type="entry name" value="UBA"/>
</dbReference>
<feature type="compositionally biased region" description="Acidic residues" evidence="2">
    <location>
        <begin position="186"/>
        <end position="195"/>
    </location>
</feature>
<dbReference type="PROSITE" id="PS51194">
    <property type="entry name" value="HELICASE_CTER"/>
    <property type="match status" value="1"/>
</dbReference>
<feature type="compositionally biased region" description="Low complexity" evidence="2">
    <location>
        <begin position="927"/>
        <end position="941"/>
    </location>
</feature>
<evidence type="ECO:0000256" key="1">
    <source>
        <dbReference type="ARBA" id="ARBA00022801"/>
    </source>
</evidence>
<evidence type="ECO:0000313" key="6">
    <source>
        <dbReference type="EMBL" id="OSX69805.1"/>
    </source>
</evidence>
<name>A0A1X6NMJ5_PORUM</name>
<protein>
    <recommendedName>
        <fullName evidence="8">Helicase ATP-binding domain-containing protein</fullName>
    </recommendedName>
</protein>
<feature type="region of interest" description="Disordered" evidence="2">
    <location>
        <begin position="801"/>
        <end position="825"/>
    </location>
</feature>
<dbReference type="Gene3D" id="3.40.50.300">
    <property type="entry name" value="P-loop containing nucleotide triphosphate hydrolases"/>
    <property type="match status" value="1"/>
</dbReference>
<dbReference type="SMART" id="SM00487">
    <property type="entry name" value="DEXDc"/>
    <property type="match status" value="1"/>
</dbReference>
<feature type="domain" description="UBA" evidence="3">
    <location>
        <begin position="1121"/>
        <end position="1164"/>
    </location>
</feature>
<feature type="compositionally biased region" description="Basic residues" evidence="2">
    <location>
        <begin position="166"/>
        <end position="178"/>
    </location>
</feature>
<dbReference type="PANTHER" id="PTHR10799">
    <property type="entry name" value="SNF2/RAD54 HELICASE FAMILY"/>
    <property type="match status" value="1"/>
</dbReference>
<dbReference type="PROSITE" id="PS50030">
    <property type="entry name" value="UBA"/>
    <property type="match status" value="1"/>
</dbReference>
<feature type="compositionally biased region" description="Acidic residues" evidence="2">
    <location>
        <begin position="256"/>
        <end position="273"/>
    </location>
</feature>
<gene>
    <name evidence="6" type="ORF">BU14_1133s0001</name>
</gene>